<dbReference type="InterPro" id="IPR025110">
    <property type="entry name" value="AMP-bd_C"/>
</dbReference>
<comment type="caution">
    <text evidence="7">The sequence shown here is derived from an EMBL/GenBank/DDBJ whole genome shotgun (WGS) entry which is preliminary data.</text>
</comment>
<dbReference type="Gene3D" id="3.40.50.12780">
    <property type="entry name" value="N-terminal domain of ligase-like"/>
    <property type="match status" value="1"/>
</dbReference>
<dbReference type="Pfam" id="PF00501">
    <property type="entry name" value="AMP-binding"/>
    <property type="match status" value="1"/>
</dbReference>
<keyword evidence="3" id="KW-0547">Nucleotide-binding</keyword>
<dbReference type="SUPFAM" id="SSF56801">
    <property type="entry name" value="Acetyl-CoA synthetase-like"/>
    <property type="match status" value="1"/>
</dbReference>
<dbReference type="FunFam" id="3.30.300.30:FF:000007">
    <property type="entry name" value="4-coumarate--CoA ligase 2"/>
    <property type="match status" value="1"/>
</dbReference>
<evidence type="ECO:0000313" key="8">
    <source>
        <dbReference type="Proteomes" id="UP001154282"/>
    </source>
</evidence>
<comment type="similarity">
    <text evidence="1">Belongs to the ATP-dependent AMP-binding enzyme family.</text>
</comment>
<evidence type="ECO:0000259" key="6">
    <source>
        <dbReference type="Pfam" id="PF13193"/>
    </source>
</evidence>
<dbReference type="GO" id="GO:0016405">
    <property type="term" value="F:CoA-ligase activity"/>
    <property type="evidence" value="ECO:0007669"/>
    <property type="project" value="TreeGrafter"/>
</dbReference>
<dbReference type="FunFam" id="3.40.50.12780:FF:000003">
    <property type="entry name" value="Long-chain-fatty-acid--CoA ligase FadD"/>
    <property type="match status" value="1"/>
</dbReference>
<evidence type="ECO:0000259" key="5">
    <source>
        <dbReference type="Pfam" id="PF00501"/>
    </source>
</evidence>
<dbReference type="InterPro" id="IPR045851">
    <property type="entry name" value="AMP-bd_C_sf"/>
</dbReference>
<keyword evidence="8" id="KW-1185">Reference proteome</keyword>
<reference evidence="7" key="1">
    <citation type="submission" date="2022-08" db="EMBL/GenBank/DDBJ databases">
        <authorList>
            <person name="Gutierrez-Valencia J."/>
        </authorList>
    </citation>
    <scope>NUCLEOTIDE SEQUENCE</scope>
</reference>
<dbReference type="GO" id="GO:0005524">
    <property type="term" value="F:ATP binding"/>
    <property type="evidence" value="ECO:0007669"/>
    <property type="project" value="UniProtKB-KW"/>
</dbReference>
<dbReference type="PANTHER" id="PTHR24096:SF415">
    <property type="entry name" value="4-COUMARATE--COA LIGASE"/>
    <property type="match status" value="1"/>
</dbReference>
<dbReference type="PANTHER" id="PTHR24096">
    <property type="entry name" value="LONG-CHAIN-FATTY-ACID--COA LIGASE"/>
    <property type="match status" value="1"/>
</dbReference>
<proteinExistence type="inferred from homology"/>
<protein>
    <recommendedName>
        <fullName evidence="9">4-coumarate--CoA ligase</fullName>
    </recommendedName>
</protein>
<keyword evidence="4" id="KW-0067">ATP-binding</keyword>
<dbReference type="AlphaFoldDB" id="A0AAV0M231"/>
<dbReference type="CDD" id="cd05904">
    <property type="entry name" value="4CL"/>
    <property type="match status" value="1"/>
</dbReference>
<evidence type="ECO:0000256" key="2">
    <source>
        <dbReference type="ARBA" id="ARBA00022598"/>
    </source>
</evidence>
<keyword evidence="2" id="KW-0436">Ligase</keyword>
<accession>A0AAV0M231</accession>
<evidence type="ECO:0000313" key="7">
    <source>
        <dbReference type="EMBL" id="CAI0440104.1"/>
    </source>
</evidence>
<evidence type="ECO:0000256" key="3">
    <source>
        <dbReference type="ARBA" id="ARBA00022741"/>
    </source>
</evidence>
<dbReference type="EMBL" id="CAMGYJ010000006">
    <property type="protein sequence ID" value="CAI0440104.1"/>
    <property type="molecule type" value="Genomic_DNA"/>
</dbReference>
<gene>
    <name evidence="7" type="ORF">LITE_LOCUS26392</name>
</gene>
<dbReference type="Pfam" id="PF13193">
    <property type="entry name" value="AMP-binding_C"/>
    <property type="match status" value="1"/>
</dbReference>
<dbReference type="Proteomes" id="UP001154282">
    <property type="component" value="Unassembled WGS sequence"/>
</dbReference>
<feature type="domain" description="AMP-dependent synthetase/ligase" evidence="5">
    <location>
        <begin position="90"/>
        <end position="460"/>
    </location>
</feature>
<evidence type="ECO:0000256" key="4">
    <source>
        <dbReference type="ARBA" id="ARBA00022840"/>
    </source>
</evidence>
<feature type="domain" description="AMP-binding enzyme C-terminal" evidence="6">
    <location>
        <begin position="511"/>
        <end position="586"/>
    </location>
</feature>
<name>A0AAV0M231_9ROSI</name>
<evidence type="ECO:0008006" key="9">
    <source>
        <dbReference type="Google" id="ProtNLM"/>
    </source>
</evidence>
<dbReference type="InterPro" id="IPR042099">
    <property type="entry name" value="ANL_N_sf"/>
</dbReference>
<dbReference type="InterPro" id="IPR000873">
    <property type="entry name" value="AMP-dep_synth/lig_dom"/>
</dbReference>
<organism evidence="7 8">
    <name type="scientific">Linum tenue</name>
    <dbReference type="NCBI Taxonomy" id="586396"/>
    <lineage>
        <taxon>Eukaryota</taxon>
        <taxon>Viridiplantae</taxon>
        <taxon>Streptophyta</taxon>
        <taxon>Embryophyta</taxon>
        <taxon>Tracheophyta</taxon>
        <taxon>Spermatophyta</taxon>
        <taxon>Magnoliopsida</taxon>
        <taxon>eudicotyledons</taxon>
        <taxon>Gunneridae</taxon>
        <taxon>Pentapetalae</taxon>
        <taxon>rosids</taxon>
        <taxon>fabids</taxon>
        <taxon>Malpighiales</taxon>
        <taxon>Linaceae</taxon>
        <taxon>Linum</taxon>
    </lineage>
</organism>
<evidence type="ECO:0000256" key="1">
    <source>
        <dbReference type="ARBA" id="ARBA00006432"/>
    </source>
</evidence>
<sequence>MPPSSTSSCYNKDRTFFSAIGLHKQFKLLYSFVFKSQAREKSTADRRTGKMAKPAVYDAATQIYASPRPPVHFPTDPNLSLTSFLFSSAAVTSSPDSAALIDSVSGETLSFGQLRIYVSKLAHSLRYKLGVKANDVVLIISPNSIHFPICFLAIVSLGAIATTCNPAYTVGEISSQITDSKPKLIITAPQLVDKLAGFNLPLILLNNDYSVLPELESGTVWRYSELIESAEAETELPEAEVKQSSAAALFYSSGTGGKSKGVLLSHGNFIATAAMVTADQEAYSEAKEVLLCFLPMYHIFGFSAATYSQLRRGNAVVSMERFELEEMVRCVERYEVTQLAVVPPVMIALAKRWDEMGERYDLSSLRLITSGGAPLGKDLMQECATKLPHVHVVQGYGMTETCGIISMENEREEMRHSGCSGKLVPGVESKIIGIETSNPLPPNQTGEICVRGPNMMQGYYNNPEATRETIDKEGWLHTGDVGYFDEQGQLFVVDRIKELIKCYGFQVAPAELEGLLLSHSEIVDAVVIPYPDVKAGEVPIAYVVRAPNSSLSEASVQTFIAAQVAPYKKLRRVTFVDKVPRSGAGKILRRQLIEQVRSQT</sequence>
<dbReference type="Gene3D" id="3.30.300.30">
    <property type="match status" value="1"/>
</dbReference>